<organism evidence="8 9">
    <name type="scientific">Sphagnum troendelagicum</name>
    <dbReference type="NCBI Taxonomy" id="128251"/>
    <lineage>
        <taxon>Eukaryota</taxon>
        <taxon>Viridiplantae</taxon>
        <taxon>Streptophyta</taxon>
        <taxon>Embryophyta</taxon>
        <taxon>Bryophyta</taxon>
        <taxon>Sphagnophytina</taxon>
        <taxon>Sphagnopsida</taxon>
        <taxon>Sphagnales</taxon>
        <taxon>Sphagnaceae</taxon>
        <taxon>Sphagnum</taxon>
    </lineage>
</organism>
<dbReference type="PANTHER" id="PTHR12953">
    <property type="entry name" value="MEMBRANE PROTEIN CH1 RELATED"/>
    <property type="match status" value="1"/>
</dbReference>
<feature type="transmembrane region" description="Helical" evidence="6">
    <location>
        <begin position="587"/>
        <end position="605"/>
    </location>
</feature>
<evidence type="ECO:0000313" key="8">
    <source>
        <dbReference type="EMBL" id="CAK9218557.1"/>
    </source>
</evidence>
<feature type="transmembrane region" description="Helical" evidence="6">
    <location>
        <begin position="531"/>
        <end position="550"/>
    </location>
</feature>
<proteinExistence type="predicted"/>
<evidence type="ECO:0000256" key="5">
    <source>
        <dbReference type="SAM" id="MobiDB-lite"/>
    </source>
</evidence>
<feature type="transmembrane region" description="Helical" evidence="6">
    <location>
        <begin position="494"/>
        <end position="511"/>
    </location>
</feature>
<feature type="transmembrane region" description="Helical" evidence="6">
    <location>
        <begin position="28"/>
        <end position="47"/>
    </location>
</feature>
<keyword evidence="4 6" id="KW-0472">Membrane</keyword>
<dbReference type="Proteomes" id="UP001497512">
    <property type="component" value="Chromosome 3"/>
</dbReference>
<reference evidence="8" key="1">
    <citation type="submission" date="2024-02" db="EMBL/GenBank/DDBJ databases">
        <authorList>
            <consortium name="ELIXIR-Norway"/>
            <consortium name="Elixir Norway"/>
        </authorList>
    </citation>
    <scope>NUCLEOTIDE SEQUENCE</scope>
</reference>
<evidence type="ECO:0000256" key="1">
    <source>
        <dbReference type="ARBA" id="ARBA00004308"/>
    </source>
</evidence>
<feature type="domain" description="SUN" evidence="7">
    <location>
        <begin position="186"/>
        <end position="340"/>
    </location>
</feature>
<evidence type="ECO:0000256" key="4">
    <source>
        <dbReference type="ARBA" id="ARBA00023136"/>
    </source>
</evidence>
<protein>
    <recommendedName>
        <fullName evidence="7">SUN domain-containing protein</fullName>
    </recommendedName>
</protein>
<feature type="region of interest" description="Disordered" evidence="5">
    <location>
        <begin position="397"/>
        <end position="421"/>
    </location>
</feature>
<dbReference type="PROSITE" id="PS51469">
    <property type="entry name" value="SUN"/>
    <property type="match status" value="1"/>
</dbReference>
<dbReference type="EMBL" id="OZ019895">
    <property type="protein sequence ID" value="CAK9218557.1"/>
    <property type="molecule type" value="Genomic_DNA"/>
</dbReference>
<sequence>MQKRTGRSRHRGRRRVGRRGGTVSKLRLCYGVPCAVILLVWCLFLLLNPTFSHRDDDHDPLGTLPGGGLDLYSGSHELSKHSLSVSQPEVSTLSGTSETGSLQTSEDETAVSTTLDERGRVVTEVSAHIHVEEQAVVNKSWVETQEQPVAQEVVRPARAGHLVSLDEYKRSVIDKKQGQLDVAGNAGTIHIRHQTRDSGYNYADIAHGAKLVASNKEAKGAGHILIADKDKYLRNPCSAEDKFVVVELSEETLVDSIVIANYEFHSSNVKELELLGSLDVCPTEDWMSLGKFEAENVRHAQRFMLAEPKWVRCLMLRLITHYGFEFYCTLSVLEVHGVDAIEHLLEDWVGEDGAGSFPSTSLDTALVETSHPRHSVGGEHAIATDTGGVMARGREEDLKGGMEDAAQDGVSPHHTQGGRSSGDSVMKILMQKVKSLELNQSLFDGYLEDLNLKYKDMFNDLDQDLTSLASSLKEESAIRASLASSLHAMVAQPSLSLFLIRSVVVVLWMLFSSDCEFCRSKLIHMENRETVVLAVALLCMLVAPLCYLIAKCIPRTQNDSWSGSCSPADQSSLGKQPKQHEKCRSSGFPYLLLSMTSAFIIWVLSV</sequence>
<keyword evidence="9" id="KW-1185">Reference proteome</keyword>
<dbReference type="InterPro" id="IPR012919">
    <property type="entry name" value="SUN_dom"/>
</dbReference>
<name>A0ABP0UC87_9BRYO</name>
<feature type="region of interest" description="Disordered" evidence="5">
    <location>
        <begin position="83"/>
        <end position="111"/>
    </location>
</feature>
<dbReference type="InterPro" id="IPR045120">
    <property type="entry name" value="Suco/Slp1-like"/>
</dbReference>
<gene>
    <name evidence="8" type="ORF">CSSPTR1EN2_LOCUS14044</name>
</gene>
<accession>A0ABP0UC87</accession>
<evidence type="ECO:0000256" key="6">
    <source>
        <dbReference type="SAM" id="Phobius"/>
    </source>
</evidence>
<evidence type="ECO:0000256" key="2">
    <source>
        <dbReference type="ARBA" id="ARBA00022692"/>
    </source>
</evidence>
<dbReference type="PANTHER" id="PTHR12953:SF0">
    <property type="entry name" value="SUN DOMAIN-CONTAINING OSSIFICATION FACTOR"/>
    <property type="match status" value="1"/>
</dbReference>
<keyword evidence="2 6" id="KW-0812">Transmembrane</keyword>
<dbReference type="Gene3D" id="2.60.120.260">
    <property type="entry name" value="Galactose-binding domain-like"/>
    <property type="match status" value="1"/>
</dbReference>
<keyword evidence="3 6" id="KW-1133">Transmembrane helix</keyword>
<evidence type="ECO:0000259" key="7">
    <source>
        <dbReference type="PROSITE" id="PS51469"/>
    </source>
</evidence>
<comment type="subcellular location">
    <subcellularLocation>
        <location evidence="1">Endomembrane system</location>
    </subcellularLocation>
</comment>
<dbReference type="Pfam" id="PF07738">
    <property type="entry name" value="Sad1_UNC"/>
    <property type="match status" value="1"/>
</dbReference>
<evidence type="ECO:0000256" key="3">
    <source>
        <dbReference type="ARBA" id="ARBA00022989"/>
    </source>
</evidence>
<feature type="compositionally biased region" description="Low complexity" evidence="5">
    <location>
        <begin position="91"/>
        <end position="104"/>
    </location>
</feature>
<evidence type="ECO:0000313" key="9">
    <source>
        <dbReference type="Proteomes" id="UP001497512"/>
    </source>
</evidence>